<comment type="caution">
    <text evidence="1">The sequence shown here is derived from an EMBL/GenBank/DDBJ whole genome shotgun (WGS) entry which is preliminary data.</text>
</comment>
<organism evidence="1 2">
    <name type="scientific">Adineta steineri</name>
    <dbReference type="NCBI Taxonomy" id="433720"/>
    <lineage>
        <taxon>Eukaryota</taxon>
        <taxon>Metazoa</taxon>
        <taxon>Spiralia</taxon>
        <taxon>Gnathifera</taxon>
        <taxon>Rotifera</taxon>
        <taxon>Eurotatoria</taxon>
        <taxon>Bdelloidea</taxon>
        <taxon>Adinetida</taxon>
        <taxon>Adinetidae</taxon>
        <taxon>Adineta</taxon>
    </lineage>
</organism>
<name>A0A815XYR8_9BILA</name>
<dbReference type="EMBL" id="CAJNOG010007020">
    <property type="protein sequence ID" value="CAF1563419.1"/>
    <property type="molecule type" value="Genomic_DNA"/>
</dbReference>
<evidence type="ECO:0000313" key="1">
    <source>
        <dbReference type="EMBL" id="CAF1563419.1"/>
    </source>
</evidence>
<reference evidence="1" key="1">
    <citation type="submission" date="2021-02" db="EMBL/GenBank/DDBJ databases">
        <authorList>
            <person name="Nowell W R."/>
        </authorList>
    </citation>
    <scope>NUCLEOTIDE SEQUENCE</scope>
</reference>
<evidence type="ECO:0000313" key="2">
    <source>
        <dbReference type="Proteomes" id="UP000663845"/>
    </source>
</evidence>
<protein>
    <submittedName>
        <fullName evidence="1">Uncharacterized protein</fullName>
    </submittedName>
</protein>
<sequence>MDKQIRILEKITNNDTRVEHLRRIQSEFKVLENIIPLENQSTDDNSSCILNLLDKLLDKRMKIYELSPDINFYSPNRPIKIFI</sequence>
<proteinExistence type="predicted"/>
<dbReference type="Proteomes" id="UP000663845">
    <property type="component" value="Unassembled WGS sequence"/>
</dbReference>
<accession>A0A815XYR8</accession>
<gene>
    <name evidence="1" type="ORF">JYZ213_LOCUS47012</name>
</gene>
<dbReference type="AlphaFoldDB" id="A0A815XYR8"/>